<comment type="caution">
    <text evidence="2">The sequence shown here is derived from an EMBL/GenBank/DDBJ whole genome shotgun (WGS) entry which is preliminary data.</text>
</comment>
<proteinExistence type="predicted"/>
<name>A0A0F9KEG2_9ZZZZ</name>
<feature type="transmembrane region" description="Helical" evidence="1">
    <location>
        <begin position="946"/>
        <end position="968"/>
    </location>
</feature>
<feature type="non-terminal residue" evidence="2">
    <location>
        <position position="1134"/>
    </location>
</feature>
<keyword evidence="1" id="KW-1133">Transmembrane helix</keyword>
<protein>
    <submittedName>
        <fullName evidence="2">Uncharacterized protein</fullName>
    </submittedName>
</protein>
<reference evidence="2" key="1">
    <citation type="journal article" date="2015" name="Nature">
        <title>Complex archaea that bridge the gap between prokaryotes and eukaryotes.</title>
        <authorList>
            <person name="Spang A."/>
            <person name="Saw J.H."/>
            <person name="Jorgensen S.L."/>
            <person name="Zaremba-Niedzwiedzka K."/>
            <person name="Martijn J."/>
            <person name="Lind A.E."/>
            <person name="van Eijk R."/>
            <person name="Schleper C."/>
            <person name="Guy L."/>
            <person name="Ettema T.J."/>
        </authorList>
    </citation>
    <scope>NUCLEOTIDE SEQUENCE</scope>
</reference>
<keyword evidence="1" id="KW-0812">Transmembrane</keyword>
<feature type="transmembrane region" description="Helical" evidence="1">
    <location>
        <begin position="1091"/>
        <end position="1114"/>
    </location>
</feature>
<dbReference type="EMBL" id="LAZR01009364">
    <property type="protein sequence ID" value="KKM73081.1"/>
    <property type="molecule type" value="Genomic_DNA"/>
</dbReference>
<sequence length="1134" mass="127946">MNLNFKAKRTIQKFSKTLLTQFTRVYSIKFDYDLDGYGDAQIEYIKEETVAEYIVDVITETLLEEPNFPEELTQTYIQNTHLYSSTSVIREELVYHDIEGGEVVETRRYTDGFINDNALFSAEENLNTLSITLDSGEQIQVDSERVLFDTSSIAWDAETWSSDNVPIEFDTISTETPGGEDIKSNIHEATITIIIPNRNSLYYDFLKGLAEEKFTDTTFIIKGVLITPHDGKVYISSDKDKFFADSTHKDAKTEGSYLFYDSDLNGFYETVYILSPDDDGDGVYYVMGIGYNYDGSHDFVPYDTMPLSSEEYGTTQTTQSSTITLSDEGSELDIYYKDSLDEQYPQDIFDGIAPKVHIYEISQLVFDREAREIYPALYNDIFKRVRSNSLMSYSNKLWADVANEVGKSTIAGYAAAVVGLTISGWLAPFVFAGLYFVMSLPTGNRARYIEESKVEARTFYQSDDEDWENPPSLNEKQDQIVKREGWREMTNLHTEAYYTTVFGGSGSGEMYEASVITSPPAIWRYAHLDVDLGYSPYPYILVDSPTGPQLVLRTYDLKDTHLGSIRQFTDFNLDYFLITSELPALADTLNNQYSPNNDVFSLELNIGTTNRQDLYQAYKTNTIGYLEQEITYQSEGKFDSIRPIVINGIPQYTFVDSNDNMISKTQPLSPLYSPIIVGQTRYDELKRQGKYKDSVLIIITDCVYGTTNNAFNAYQLHPLEAKKYSAKIPLSPTEFNYPITSITIEVKEQLGGIVKTVDVNAEDYTIDDGNLFFTKALEEIVFEDKAEWQSLSSKKVARRVIRWIDGVRRISTRYVFQTIDLNYNIKISFATVVPYSDSFNLDADPYAAVPSLNIPDFNIFLAGMDYAGYQQTAGLNVDPNANFNVASYGLIGHFDSPIPEDIIDTTSNDQARMILAQTTSYTISDYFNQVQMAREDGPKKIDETEYLITVTFWSTLISSLVLLPAAIATISVRAGISISNAFVASLISIPFAVGTEIMEELYLDPFIENVVSNYVKSLGGDEEAANYWSLFITSFREAFMGGVSQAYKYQGNLNLNIDTKLTLKQPFDKLEQLRKQLEAKKPWKSMINVKSAIGIIAAVSSFFIGAAGLAILAVEFNMATDLVVEKLKNYYLAG</sequence>
<accession>A0A0F9KEG2</accession>
<dbReference type="AlphaFoldDB" id="A0A0F9KEG2"/>
<evidence type="ECO:0000313" key="2">
    <source>
        <dbReference type="EMBL" id="KKM73081.1"/>
    </source>
</evidence>
<keyword evidence="1" id="KW-0472">Membrane</keyword>
<evidence type="ECO:0000256" key="1">
    <source>
        <dbReference type="SAM" id="Phobius"/>
    </source>
</evidence>
<feature type="transmembrane region" description="Helical" evidence="1">
    <location>
        <begin position="410"/>
        <end position="437"/>
    </location>
</feature>
<gene>
    <name evidence="2" type="ORF">LCGC14_1414080</name>
</gene>
<organism evidence="2">
    <name type="scientific">marine sediment metagenome</name>
    <dbReference type="NCBI Taxonomy" id="412755"/>
    <lineage>
        <taxon>unclassified sequences</taxon>
        <taxon>metagenomes</taxon>
        <taxon>ecological metagenomes</taxon>
    </lineage>
</organism>